<evidence type="ECO:0000313" key="3">
    <source>
        <dbReference type="Proteomes" id="UP001153076"/>
    </source>
</evidence>
<feature type="compositionally biased region" description="Basic and acidic residues" evidence="1">
    <location>
        <begin position="68"/>
        <end position="83"/>
    </location>
</feature>
<proteinExistence type="predicted"/>
<accession>A0A9Q1JPL4</accession>
<dbReference type="EMBL" id="JAKOGI010000982">
    <property type="protein sequence ID" value="KAJ8428675.1"/>
    <property type="molecule type" value="Genomic_DNA"/>
</dbReference>
<evidence type="ECO:0000256" key="1">
    <source>
        <dbReference type="SAM" id="MobiDB-lite"/>
    </source>
</evidence>
<gene>
    <name evidence="2" type="ORF">Cgig2_006349</name>
</gene>
<comment type="caution">
    <text evidence="2">The sequence shown here is derived from an EMBL/GenBank/DDBJ whole genome shotgun (WGS) entry which is preliminary data.</text>
</comment>
<feature type="region of interest" description="Disordered" evidence="1">
    <location>
        <begin position="29"/>
        <end position="83"/>
    </location>
</feature>
<feature type="compositionally biased region" description="Basic and acidic residues" evidence="1">
    <location>
        <begin position="29"/>
        <end position="40"/>
    </location>
</feature>
<keyword evidence="3" id="KW-1185">Reference proteome</keyword>
<sequence length="259" mass="29676">MESALTELRWSTFESWVWLNRDRIFETPFRVKAEPKEESSKAGQQEEDSEAEQEDESSATEGAASPSDDDKQERATRLPRPLPEDYHDLCPRFLLPEAEGAALDFELPEMVQAAFYAMLLNDAIELGVVRDFIADDLKSTLVGLRWTCFEAWMSRTSHKLREAQLRQRPVGVEAHGSLDVFAPYFRSELQVAGATWRGRSGWLLPRGMHSPGGRLPLFIKEGEIPIAFHSFLSWTKREKSRGARERREMNLFLNFANIE</sequence>
<feature type="compositionally biased region" description="Acidic residues" evidence="1">
    <location>
        <begin position="45"/>
        <end position="58"/>
    </location>
</feature>
<evidence type="ECO:0000313" key="2">
    <source>
        <dbReference type="EMBL" id="KAJ8428675.1"/>
    </source>
</evidence>
<dbReference type="Proteomes" id="UP001153076">
    <property type="component" value="Unassembled WGS sequence"/>
</dbReference>
<protein>
    <submittedName>
        <fullName evidence="2">Uncharacterized protein</fullName>
    </submittedName>
</protein>
<organism evidence="2 3">
    <name type="scientific">Carnegiea gigantea</name>
    <dbReference type="NCBI Taxonomy" id="171969"/>
    <lineage>
        <taxon>Eukaryota</taxon>
        <taxon>Viridiplantae</taxon>
        <taxon>Streptophyta</taxon>
        <taxon>Embryophyta</taxon>
        <taxon>Tracheophyta</taxon>
        <taxon>Spermatophyta</taxon>
        <taxon>Magnoliopsida</taxon>
        <taxon>eudicotyledons</taxon>
        <taxon>Gunneridae</taxon>
        <taxon>Pentapetalae</taxon>
        <taxon>Caryophyllales</taxon>
        <taxon>Cactineae</taxon>
        <taxon>Cactaceae</taxon>
        <taxon>Cactoideae</taxon>
        <taxon>Echinocereeae</taxon>
        <taxon>Carnegiea</taxon>
    </lineage>
</organism>
<reference evidence="2" key="1">
    <citation type="submission" date="2022-04" db="EMBL/GenBank/DDBJ databases">
        <title>Carnegiea gigantea Genome sequencing and assembly v2.</title>
        <authorList>
            <person name="Copetti D."/>
            <person name="Sanderson M.J."/>
            <person name="Burquez A."/>
            <person name="Wojciechowski M.F."/>
        </authorList>
    </citation>
    <scope>NUCLEOTIDE SEQUENCE</scope>
    <source>
        <strain evidence="2">SGP5-SGP5p</strain>
        <tissue evidence="2">Aerial part</tissue>
    </source>
</reference>
<name>A0A9Q1JPL4_9CARY</name>
<dbReference type="AlphaFoldDB" id="A0A9Q1JPL4"/>